<reference evidence="1 2" key="1">
    <citation type="journal article" date="2021" name="Hortic Res">
        <title>The domestication of Cucurbita argyrosperma as revealed by the genome of its wild relative.</title>
        <authorList>
            <person name="Barrera-Redondo J."/>
            <person name="Sanchez-de la Vega G."/>
            <person name="Aguirre-Liguori J.A."/>
            <person name="Castellanos-Morales G."/>
            <person name="Gutierrez-Guerrero Y.T."/>
            <person name="Aguirre-Dugua X."/>
            <person name="Aguirre-Planter E."/>
            <person name="Tenaillon M.I."/>
            <person name="Lira-Saade R."/>
            <person name="Eguiarte L.E."/>
        </authorList>
    </citation>
    <scope>NUCLEOTIDE SEQUENCE [LARGE SCALE GENOMIC DNA]</scope>
    <source>
        <strain evidence="1">JBR-2021</strain>
    </source>
</reference>
<protein>
    <submittedName>
        <fullName evidence="1">Uncharacterized protein</fullName>
    </submittedName>
</protein>
<organism evidence="1 2">
    <name type="scientific">Cucurbita argyrosperma subsp. sororia</name>
    <dbReference type="NCBI Taxonomy" id="37648"/>
    <lineage>
        <taxon>Eukaryota</taxon>
        <taxon>Viridiplantae</taxon>
        <taxon>Streptophyta</taxon>
        <taxon>Embryophyta</taxon>
        <taxon>Tracheophyta</taxon>
        <taxon>Spermatophyta</taxon>
        <taxon>Magnoliopsida</taxon>
        <taxon>eudicotyledons</taxon>
        <taxon>Gunneridae</taxon>
        <taxon>Pentapetalae</taxon>
        <taxon>rosids</taxon>
        <taxon>fabids</taxon>
        <taxon>Cucurbitales</taxon>
        <taxon>Cucurbitaceae</taxon>
        <taxon>Cucurbiteae</taxon>
        <taxon>Cucurbita</taxon>
    </lineage>
</organism>
<dbReference type="AlphaFoldDB" id="A0AAV6M2N0"/>
<feature type="non-terminal residue" evidence="1">
    <location>
        <position position="1"/>
    </location>
</feature>
<dbReference type="EMBL" id="JAGKQH010000018">
    <property type="protein sequence ID" value="KAG6573760.1"/>
    <property type="molecule type" value="Genomic_DNA"/>
</dbReference>
<accession>A0AAV6M2N0</accession>
<name>A0AAV6M2N0_9ROSI</name>
<keyword evidence="2" id="KW-1185">Reference proteome</keyword>
<dbReference type="Proteomes" id="UP000685013">
    <property type="component" value="Chromosome 18"/>
</dbReference>
<gene>
    <name evidence="1" type="ORF">SDJN03_27647</name>
</gene>
<evidence type="ECO:0000313" key="2">
    <source>
        <dbReference type="Proteomes" id="UP000685013"/>
    </source>
</evidence>
<proteinExistence type="predicted"/>
<sequence>MYPSCFSTLQAAMTIKHPSPAPESFLIQGISPILSIRWPEFKTIMFQSPATAMAVQVLMNELIDEASVILWDMSKPIVMPLHWNDVVWTSRMQALAESEDAMEKGRNWLSE</sequence>
<comment type="caution">
    <text evidence="1">The sequence shown here is derived from an EMBL/GenBank/DDBJ whole genome shotgun (WGS) entry which is preliminary data.</text>
</comment>
<evidence type="ECO:0000313" key="1">
    <source>
        <dbReference type="EMBL" id="KAG6573760.1"/>
    </source>
</evidence>